<keyword evidence="1" id="KW-0732">Signal</keyword>
<dbReference type="Gene3D" id="2.60.40.10">
    <property type="entry name" value="Immunoglobulins"/>
    <property type="match status" value="1"/>
</dbReference>
<feature type="signal peptide" evidence="1">
    <location>
        <begin position="1"/>
        <end position="29"/>
    </location>
</feature>
<evidence type="ECO:0000313" key="4">
    <source>
        <dbReference type="Proteomes" id="UP001499954"/>
    </source>
</evidence>
<dbReference type="Pfam" id="PF00801">
    <property type="entry name" value="PKD"/>
    <property type="match status" value="1"/>
</dbReference>
<keyword evidence="4" id="KW-1185">Reference proteome</keyword>
<accession>A0ABN2Q059</accession>
<sequence length="287" mass="29223">MVRGRFLLTTGVALLLTATLVSAPTAAVACPISEIIAGGCGTDSGAEVGEGKADLWAIDHSSAPGAGSGDSKAGDATETIDEIGNFEKPVRIPDPWTEVCQAGHVECVDVPVPTGPPVAQAPGVAPTVVTLRDIASFRPAVPGNDMEPGGWAVTGLPANFVAAASAQIVTGTLLGQPADVRFTPVGYRWTHSDGGSVTSAGPGATWAELGKREFTPTDTSHVYVASGEYTVTLEVALEAEYRFAGSGWLPIAGTLSVASDPRTVVVGEIDTVLTRGDCLASPRDPGC</sequence>
<dbReference type="Proteomes" id="UP001499954">
    <property type="component" value="Unassembled WGS sequence"/>
</dbReference>
<evidence type="ECO:0000256" key="1">
    <source>
        <dbReference type="SAM" id="SignalP"/>
    </source>
</evidence>
<dbReference type="EMBL" id="BAAAMK010000001">
    <property type="protein sequence ID" value="GAA1939259.1"/>
    <property type="molecule type" value="Genomic_DNA"/>
</dbReference>
<organism evidence="3 4">
    <name type="scientific">Agromyces allii</name>
    <dbReference type="NCBI Taxonomy" id="393607"/>
    <lineage>
        <taxon>Bacteria</taxon>
        <taxon>Bacillati</taxon>
        <taxon>Actinomycetota</taxon>
        <taxon>Actinomycetes</taxon>
        <taxon>Micrococcales</taxon>
        <taxon>Microbacteriaceae</taxon>
        <taxon>Agromyces</taxon>
    </lineage>
</organism>
<feature type="chain" id="PRO_5047199405" description="PKD domain-containing protein" evidence="1">
    <location>
        <begin position="30"/>
        <end position="287"/>
    </location>
</feature>
<dbReference type="InterPro" id="IPR013783">
    <property type="entry name" value="Ig-like_fold"/>
</dbReference>
<evidence type="ECO:0000313" key="3">
    <source>
        <dbReference type="EMBL" id="GAA1939259.1"/>
    </source>
</evidence>
<comment type="caution">
    <text evidence="3">The sequence shown here is derived from an EMBL/GenBank/DDBJ whole genome shotgun (WGS) entry which is preliminary data.</text>
</comment>
<dbReference type="PROSITE" id="PS51257">
    <property type="entry name" value="PROKAR_LIPOPROTEIN"/>
    <property type="match status" value="1"/>
</dbReference>
<name>A0ABN2Q059_9MICO</name>
<gene>
    <name evidence="3" type="ORF">GCM10009717_02040</name>
</gene>
<dbReference type="InterPro" id="IPR000601">
    <property type="entry name" value="PKD_dom"/>
</dbReference>
<dbReference type="PROSITE" id="PS50093">
    <property type="entry name" value="PKD"/>
    <property type="match status" value="1"/>
</dbReference>
<reference evidence="3 4" key="1">
    <citation type="journal article" date="2019" name="Int. J. Syst. Evol. Microbiol.">
        <title>The Global Catalogue of Microorganisms (GCM) 10K type strain sequencing project: providing services to taxonomists for standard genome sequencing and annotation.</title>
        <authorList>
            <consortium name="The Broad Institute Genomics Platform"/>
            <consortium name="The Broad Institute Genome Sequencing Center for Infectious Disease"/>
            <person name="Wu L."/>
            <person name="Ma J."/>
        </authorList>
    </citation>
    <scope>NUCLEOTIDE SEQUENCE [LARGE SCALE GENOMIC DNA]</scope>
    <source>
        <strain evidence="3 4">JCM 13584</strain>
    </source>
</reference>
<protein>
    <recommendedName>
        <fullName evidence="2">PKD domain-containing protein</fullName>
    </recommendedName>
</protein>
<evidence type="ECO:0000259" key="2">
    <source>
        <dbReference type="PROSITE" id="PS50093"/>
    </source>
</evidence>
<dbReference type="RefSeq" id="WP_157415160.1">
    <property type="nucleotide sequence ID" value="NZ_BAAAMK010000001.1"/>
</dbReference>
<proteinExistence type="predicted"/>
<feature type="domain" description="PKD" evidence="2">
    <location>
        <begin position="183"/>
        <end position="236"/>
    </location>
</feature>